<dbReference type="Pfam" id="PF01580">
    <property type="entry name" value="FtsK_SpoIIIE"/>
    <property type="match status" value="1"/>
</dbReference>
<evidence type="ECO:0000256" key="13">
    <source>
        <dbReference type="ARBA" id="ARBA00024986"/>
    </source>
</evidence>
<evidence type="ECO:0000256" key="8">
    <source>
        <dbReference type="ARBA" id="ARBA00022840"/>
    </source>
</evidence>
<evidence type="ECO:0000256" key="4">
    <source>
        <dbReference type="ARBA" id="ARBA00022618"/>
    </source>
</evidence>
<dbReference type="Pfam" id="PF17854">
    <property type="entry name" value="FtsK_alpha"/>
    <property type="match status" value="1"/>
</dbReference>
<feature type="region of interest" description="Disordered" evidence="16">
    <location>
        <begin position="309"/>
        <end position="344"/>
    </location>
</feature>
<name>A0ABZ0QR79_9FIRM</name>
<keyword evidence="3" id="KW-1003">Cell membrane</keyword>
<proteinExistence type="inferred from homology"/>
<keyword evidence="12" id="KW-0131">Cell cycle</keyword>
<dbReference type="SMART" id="SM00843">
    <property type="entry name" value="Ftsk_gamma"/>
    <property type="match status" value="1"/>
</dbReference>
<dbReference type="SMART" id="SM00382">
    <property type="entry name" value="AAA"/>
    <property type="match status" value="1"/>
</dbReference>
<evidence type="ECO:0000256" key="5">
    <source>
        <dbReference type="ARBA" id="ARBA00022692"/>
    </source>
</evidence>
<dbReference type="InterPro" id="IPR050206">
    <property type="entry name" value="FtsK/SpoIIIE/SftA"/>
</dbReference>
<sequence>MARRKVGHRRAPARPDSARLRSEVAGIVLLVAAAAAALALAEGPGAGGVVGTQLAAGLRWVLGRAAWVLPPLMAVRAVEALLGTPASRTRPRQAGLVLAVVLVAVAAARPCPDLWSATCFRTGGGLVGTVAGWALARAFGVTGALVAWVALGVLAVRLISGIPLAAMAAAGGRGVAAAARRLRRWAGETFLAAEADEPAAGSAASTAAASTAAGGGPAAPVTSAGAGGGRGGTGPDAGADPSGEARGGAEAGTRGRPWWRRWWGGRAREGAATPGPAPDGRALWREAGADGDGALGLPGLQRLVERALQDGGRDGPSPGEEPAEAEEPSAGAAGAGAPAAPLGSPARTALAEEGRHAPMQAHGPHSLHAQGAAHGPGTPRAAGAAPPGEPAAGAAPSPAADAGAEGADLGPRAGSSAEGASARSGAAQGGRAAAGRGGASDGPGAPASPAGPMAPSPTYRLPPLELLSRGRQGSAARRQREILEKAATLQDTLASFGVQARIVDVAVGPAVTRFEVEPARGVKVSKIQALASDIALSLAVPDVRIEAPIPGKAAVGIEVPNREVVAVQLRDVLETPEFARSRSKLTVALGQDIAGQPVVTSLDKLVHLLIAGATGSGKSVCINALITSLLFKARPDEVKLLLIDPKVVELSAYDGIPHLIAPVITDARKAAGALQWAVREMEQRYERFAKTGVRDVSRYNLRALQQGEPPLPLMVVVIDELADLMMVAPVEVEDAIQRLAQMARAAGIHLVVATQRPSVDVITGVIKANIPSRIAFAVSSQTDSRVILDGAGAEKLVGRGDMLFLPVGATKPVRVQGAYISEKDLEAVLAFLRRQARPDYDPEVMRAEVEASEGPAAAEDDDLFPQAVRVVLEAGQASVSLIQRRLRVGYTRAGRLIDMMEERGYIGPHQGAKPRDVLITWEEFRRRHGDGGLPPAPPSAPGAGAP</sequence>
<dbReference type="PROSITE" id="PS50901">
    <property type="entry name" value="FTSK"/>
    <property type="match status" value="1"/>
</dbReference>
<dbReference type="InterPro" id="IPR018541">
    <property type="entry name" value="Ftsk_gamma"/>
</dbReference>
<dbReference type="PANTHER" id="PTHR22683:SF41">
    <property type="entry name" value="DNA TRANSLOCASE FTSK"/>
    <property type="match status" value="1"/>
</dbReference>
<evidence type="ECO:0000256" key="11">
    <source>
        <dbReference type="ARBA" id="ARBA00023136"/>
    </source>
</evidence>
<dbReference type="SUPFAM" id="SSF52540">
    <property type="entry name" value="P-loop containing nucleoside triphosphate hydrolases"/>
    <property type="match status" value="1"/>
</dbReference>
<dbReference type="Proteomes" id="UP001304683">
    <property type="component" value="Chromosome"/>
</dbReference>
<dbReference type="CDD" id="cd01127">
    <property type="entry name" value="TrwB_TraG_TraD_VirD4"/>
    <property type="match status" value="1"/>
</dbReference>
<feature type="transmembrane region" description="Helical" evidence="17">
    <location>
        <begin position="130"/>
        <end position="156"/>
    </location>
</feature>
<dbReference type="Pfam" id="PF09397">
    <property type="entry name" value="FtsK_gamma"/>
    <property type="match status" value="1"/>
</dbReference>
<evidence type="ECO:0000256" key="2">
    <source>
        <dbReference type="ARBA" id="ARBA00006474"/>
    </source>
</evidence>
<feature type="compositionally biased region" description="Low complexity" evidence="16">
    <location>
        <begin position="371"/>
        <end position="434"/>
    </location>
</feature>
<keyword evidence="4" id="KW-0132">Cell division</keyword>
<comment type="similarity">
    <text evidence="2">Belongs to the FtsK/SpoIIIE/SftA family.</text>
</comment>
<dbReference type="InterPro" id="IPR025199">
    <property type="entry name" value="FtsK_4TM"/>
</dbReference>
<evidence type="ECO:0000256" key="10">
    <source>
        <dbReference type="ARBA" id="ARBA00023125"/>
    </source>
</evidence>
<evidence type="ECO:0000256" key="3">
    <source>
        <dbReference type="ARBA" id="ARBA00022475"/>
    </source>
</evidence>
<protein>
    <submittedName>
        <fullName evidence="19">DNA translocase FtsK 4TM domain-containing protein</fullName>
    </submittedName>
</protein>
<dbReference type="Pfam" id="PF13491">
    <property type="entry name" value="FtsK_4TM"/>
    <property type="match status" value="1"/>
</dbReference>
<evidence type="ECO:0000256" key="1">
    <source>
        <dbReference type="ARBA" id="ARBA00004651"/>
    </source>
</evidence>
<evidence type="ECO:0000259" key="18">
    <source>
        <dbReference type="PROSITE" id="PS50901"/>
    </source>
</evidence>
<evidence type="ECO:0000256" key="6">
    <source>
        <dbReference type="ARBA" id="ARBA00022741"/>
    </source>
</evidence>
<feature type="region of interest" description="Disordered" evidence="16">
    <location>
        <begin position="357"/>
        <end position="463"/>
    </location>
</feature>
<feature type="compositionally biased region" description="Low complexity" evidence="16">
    <location>
        <begin position="210"/>
        <end position="224"/>
    </location>
</feature>
<keyword evidence="5 17" id="KW-0812">Transmembrane</keyword>
<feature type="compositionally biased region" description="Low complexity" evidence="16">
    <location>
        <begin position="328"/>
        <end position="344"/>
    </location>
</feature>
<dbReference type="InterPro" id="IPR036390">
    <property type="entry name" value="WH_DNA-bd_sf"/>
</dbReference>
<comment type="subunit">
    <text evidence="14">Homohexamer. Forms a ring that surrounds DNA.</text>
</comment>
<keyword evidence="7" id="KW-0159">Chromosome partition</keyword>
<evidence type="ECO:0000256" key="12">
    <source>
        <dbReference type="ARBA" id="ARBA00023306"/>
    </source>
</evidence>
<dbReference type="Gene3D" id="1.10.10.10">
    <property type="entry name" value="Winged helix-like DNA-binding domain superfamily/Winged helix DNA-binding domain"/>
    <property type="match status" value="1"/>
</dbReference>
<dbReference type="InterPro" id="IPR002543">
    <property type="entry name" value="FtsK_dom"/>
</dbReference>
<dbReference type="InterPro" id="IPR036388">
    <property type="entry name" value="WH-like_DNA-bd_sf"/>
</dbReference>
<comment type="function">
    <text evidence="13">Essential cell division protein that coordinates cell division and chromosome segregation. The N-terminus is involved in assembly of the cell-division machinery. The C-terminus functions as a DNA motor that moves dsDNA in an ATP-dependent manner towards the dif recombination site, which is located within the replication terminus region. Required for activation of the Xer recombinase, allowing activation of chromosome unlinking by recombination.</text>
</comment>
<dbReference type="EMBL" id="CP132508">
    <property type="protein sequence ID" value="WPD20025.1"/>
    <property type="molecule type" value="Genomic_DNA"/>
</dbReference>
<dbReference type="PANTHER" id="PTHR22683">
    <property type="entry name" value="SPORULATION PROTEIN RELATED"/>
    <property type="match status" value="1"/>
</dbReference>
<dbReference type="Gene3D" id="3.30.980.40">
    <property type="match status" value="1"/>
</dbReference>
<dbReference type="RefSeq" id="WP_318751433.1">
    <property type="nucleotide sequence ID" value="NZ_CP132508.1"/>
</dbReference>
<dbReference type="InterPro" id="IPR003593">
    <property type="entry name" value="AAA+_ATPase"/>
</dbReference>
<reference evidence="19 20" key="1">
    <citation type="submission" date="2023-08" db="EMBL/GenBank/DDBJ databases">
        <title>Genome sequence of Thermaerobacter compostii strain Ins1, a spore-forming filamentous bacterium isolated from a deep geothermal reservoir.</title>
        <authorList>
            <person name="Bregnard D."/>
            <person name="Gonzalez D."/>
            <person name="Junier P."/>
        </authorList>
    </citation>
    <scope>NUCLEOTIDE SEQUENCE [LARGE SCALE GENOMIC DNA]</scope>
    <source>
        <strain evidence="19 20">Ins1</strain>
    </source>
</reference>
<feature type="compositionally biased region" description="Low complexity" evidence="16">
    <location>
        <begin position="442"/>
        <end position="457"/>
    </location>
</feature>
<keyword evidence="10" id="KW-0238">DNA-binding</keyword>
<feature type="transmembrane region" description="Helical" evidence="17">
    <location>
        <begin position="65"/>
        <end position="82"/>
    </location>
</feature>
<keyword evidence="20" id="KW-1185">Reference proteome</keyword>
<keyword evidence="11 17" id="KW-0472">Membrane</keyword>
<accession>A0ABZ0QR79</accession>
<organism evidence="19 20">
    <name type="scientific">Thermaerobacter composti</name>
    <dbReference type="NCBI Taxonomy" id="554949"/>
    <lineage>
        <taxon>Bacteria</taxon>
        <taxon>Bacillati</taxon>
        <taxon>Bacillota</taxon>
        <taxon>Clostridia</taxon>
        <taxon>Eubacteriales</taxon>
        <taxon>Clostridiales Family XVII. Incertae Sedis</taxon>
        <taxon>Thermaerobacter</taxon>
    </lineage>
</organism>
<feature type="domain" description="FtsK" evidence="18">
    <location>
        <begin position="595"/>
        <end position="785"/>
    </location>
</feature>
<feature type="region of interest" description="Disordered" evidence="16">
    <location>
        <begin position="210"/>
        <end position="261"/>
    </location>
</feature>
<feature type="compositionally biased region" description="Low complexity" evidence="16">
    <location>
        <begin position="251"/>
        <end position="261"/>
    </location>
</feature>
<evidence type="ECO:0000256" key="7">
    <source>
        <dbReference type="ARBA" id="ARBA00022829"/>
    </source>
</evidence>
<dbReference type="SUPFAM" id="SSF46785">
    <property type="entry name" value="Winged helix' DNA-binding domain"/>
    <property type="match status" value="1"/>
</dbReference>
<dbReference type="InterPro" id="IPR027417">
    <property type="entry name" value="P-loop_NTPase"/>
</dbReference>
<feature type="binding site" evidence="15">
    <location>
        <begin position="612"/>
        <end position="619"/>
    </location>
    <ligand>
        <name>ATP</name>
        <dbReference type="ChEBI" id="CHEBI:30616"/>
    </ligand>
</feature>
<evidence type="ECO:0000256" key="9">
    <source>
        <dbReference type="ARBA" id="ARBA00022989"/>
    </source>
</evidence>
<feature type="region of interest" description="Disordered" evidence="16">
    <location>
        <begin position="926"/>
        <end position="946"/>
    </location>
</feature>
<feature type="transmembrane region" description="Helical" evidence="17">
    <location>
        <begin position="94"/>
        <end position="110"/>
    </location>
</feature>
<feature type="region of interest" description="Disordered" evidence="16">
    <location>
        <begin position="268"/>
        <end position="287"/>
    </location>
</feature>
<evidence type="ECO:0000256" key="17">
    <source>
        <dbReference type="SAM" id="Phobius"/>
    </source>
</evidence>
<keyword evidence="8 15" id="KW-0067">ATP-binding</keyword>
<evidence type="ECO:0000313" key="19">
    <source>
        <dbReference type="EMBL" id="WPD20025.1"/>
    </source>
</evidence>
<dbReference type="Gene3D" id="3.40.50.300">
    <property type="entry name" value="P-loop containing nucleotide triphosphate hydrolases"/>
    <property type="match status" value="1"/>
</dbReference>
<evidence type="ECO:0000256" key="14">
    <source>
        <dbReference type="ARBA" id="ARBA00025923"/>
    </source>
</evidence>
<evidence type="ECO:0000256" key="16">
    <source>
        <dbReference type="SAM" id="MobiDB-lite"/>
    </source>
</evidence>
<dbReference type="InterPro" id="IPR041027">
    <property type="entry name" value="FtsK_alpha"/>
</dbReference>
<evidence type="ECO:0000313" key="20">
    <source>
        <dbReference type="Proteomes" id="UP001304683"/>
    </source>
</evidence>
<feature type="compositionally biased region" description="Gly residues" evidence="16">
    <location>
        <begin position="225"/>
        <end position="235"/>
    </location>
</feature>
<evidence type="ECO:0000256" key="15">
    <source>
        <dbReference type="PROSITE-ProRule" id="PRU00289"/>
    </source>
</evidence>
<keyword evidence="6 15" id="KW-0547">Nucleotide-binding</keyword>
<gene>
    <name evidence="19" type="ORF">Q5761_05125</name>
</gene>
<comment type="subcellular location">
    <subcellularLocation>
        <location evidence="1">Cell membrane</location>
        <topology evidence="1">Multi-pass membrane protein</topology>
    </subcellularLocation>
</comment>
<keyword evidence="9 17" id="KW-1133">Transmembrane helix</keyword>